<dbReference type="Pfam" id="PF07727">
    <property type="entry name" value="RVT_2"/>
    <property type="match status" value="1"/>
</dbReference>
<dbReference type="GO" id="GO:0003676">
    <property type="term" value="F:nucleic acid binding"/>
    <property type="evidence" value="ECO:0007669"/>
    <property type="project" value="InterPro"/>
</dbReference>
<keyword evidence="4" id="KW-0378">Hydrolase</keyword>
<dbReference type="SUPFAM" id="SSF53098">
    <property type="entry name" value="Ribonuclease H-like"/>
    <property type="match status" value="1"/>
</dbReference>
<dbReference type="Pfam" id="PF00665">
    <property type="entry name" value="rve"/>
    <property type="match status" value="1"/>
</dbReference>
<dbReference type="Pfam" id="PF13976">
    <property type="entry name" value="gag_pre-integrs"/>
    <property type="match status" value="1"/>
</dbReference>
<protein>
    <recommendedName>
        <fullName evidence="6">Integrase catalytic domain-containing protein</fullName>
    </recommendedName>
</protein>
<organism evidence="7 8">
    <name type="scientific">Quercus lobata</name>
    <name type="common">Valley oak</name>
    <dbReference type="NCBI Taxonomy" id="97700"/>
    <lineage>
        <taxon>Eukaryota</taxon>
        <taxon>Viridiplantae</taxon>
        <taxon>Streptophyta</taxon>
        <taxon>Embryophyta</taxon>
        <taxon>Tracheophyta</taxon>
        <taxon>Spermatophyta</taxon>
        <taxon>Magnoliopsida</taxon>
        <taxon>eudicotyledons</taxon>
        <taxon>Gunneridae</taxon>
        <taxon>Pentapetalae</taxon>
        <taxon>rosids</taxon>
        <taxon>fabids</taxon>
        <taxon>Fagales</taxon>
        <taxon>Fagaceae</taxon>
        <taxon>Quercus</taxon>
    </lineage>
</organism>
<dbReference type="GO" id="GO:0015074">
    <property type="term" value="P:DNA integration"/>
    <property type="evidence" value="ECO:0007669"/>
    <property type="project" value="InterPro"/>
</dbReference>
<feature type="region of interest" description="Disordered" evidence="5">
    <location>
        <begin position="485"/>
        <end position="537"/>
    </location>
</feature>
<keyword evidence="8" id="KW-1185">Reference proteome</keyword>
<dbReference type="EnsemblPlants" id="QL04p082216:mrna">
    <property type="protein sequence ID" value="QL04p082216:mrna:CDS:1"/>
    <property type="gene ID" value="QL04p082216"/>
</dbReference>
<name>A0A7N2LKM9_QUELO</name>
<dbReference type="InterPro" id="IPR036397">
    <property type="entry name" value="RNaseH_sf"/>
</dbReference>
<dbReference type="SUPFAM" id="SSF56672">
    <property type="entry name" value="DNA/RNA polymerases"/>
    <property type="match status" value="1"/>
</dbReference>
<feature type="domain" description="Integrase catalytic" evidence="6">
    <location>
        <begin position="223"/>
        <end position="390"/>
    </location>
</feature>
<evidence type="ECO:0000256" key="1">
    <source>
        <dbReference type="ARBA" id="ARBA00022670"/>
    </source>
</evidence>
<dbReference type="GO" id="GO:0006508">
    <property type="term" value="P:proteolysis"/>
    <property type="evidence" value="ECO:0007669"/>
    <property type="project" value="UniProtKB-KW"/>
</dbReference>
<dbReference type="InterPro" id="IPR057670">
    <property type="entry name" value="SH3_retrovirus"/>
</dbReference>
<evidence type="ECO:0000259" key="6">
    <source>
        <dbReference type="PROSITE" id="PS50994"/>
    </source>
</evidence>
<dbReference type="GO" id="GO:0004190">
    <property type="term" value="F:aspartic-type endopeptidase activity"/>
    <property type="evidence" value="ECO:0007669"/>
    <property type="project" value="UniProtKB-KW"/>
</dbReference>
<evidence type="ECO:0000256" key="3">
    <source>
        <dbReference type="ARBA" id="ARBA00022750"/>
    </source>
</evidence>
<dbReference type="Gene3D" id="3.30.420.10">
    <property type="entry name" value="Ribonuclease H-like superfamily/Ribonuclease H"/>
    <property type="match status" value="1"/>
</dbReference>
<sequence>MKNQTERSMKTDDEFVFEGQECLSHVNLFVHTSLKVFNACLWYLDSGCSRHMTGDKSLFKTLKEKVGDYVTFGDGSHAQVLGKGTIEIPGLPLLKDVLYIKGLKANLLSITQICDDDFLVQFSKKGCLIINEEGIQVLEGNRTTDNCYGIVPTAPISCRSARVDTLELWHHRFGHANFKQVAKVSKLEAVEGLPKFGKVKKTVCGACQMGKQTKASHHKVNVIATSRCLELLHVDLMGPTRTESLGGKRYIMVVVDDYSRYTGVDFLREKSEACERLEILCKKLQNEKGIPIAKVRSDHGREFENARFESFCEKNGIKREFSAPKTPQQNGVVERKNRVIQEMARVMLLNKQIPQSFWGEAVNTSCHIGNRIFFRVGTKKTAYEIWNGKKPKVKYFRVFGSKCYILNDRENLGKFDARSDEGIFLGYSTTSRAYRVFNKRTKTVMESINVKIDDALPKVEMIDDVEGPSTKEADVEVEALDIEGEEPIPEVESTPINPRMETRSMSRTSSPLTPPEVHPPISRSDEVSTSKRPSSRVIKNHPESNIIGSLDDGLRLRKGNVLLANHVTYHCYLAQFEPKRVEEALQDENWVESMHEELNQFVRNDVWELAPRPENVHVIGTKWIFKNKTDEDGEIIRNKSRLVAQGYTQVEGVDFDESFAPVARLESIRILMSIACTLNFKLYQMDVKCAFLNGYLNEEVFVEQPKGFEDPHFPDHVLRLKKALYGLKQAPRAWYDRLTHYLLDRGFKRGYADRTLFVKNDEDYLLVAQVYVDDIVFGATIEDRATEFSEEMKKEFEMSMVGELTFFLGLQVKQQKEGIFVSQEKYARNIVKKFGLDSKKHASTPMSSSTKLNVDSSGVEVSPTLYRSIIGSLLYLTASRPDIAFSVGVCARYQANPKESHLTAAKRIIRYVNGTANYGLWYSKDSNDCLAGYSDADWAGSVDDRKSTSGGCFYLGNNLVSWMSKKQNSVSLSTAEAEYIAAGSCCTQLLWMKKLLHDYGIPQETMCVFCDNTSAINLSKNPVQHSKSKHIEIRYHFIRDLVEERIVCLEFIHTDNQKADIFTKPLDGPRFESLRKTIGVGTIP</sequence>
<keyword evidence="2" id="KW-0479">Metal-binding</keyword>
<accession>A0A7N2LKM9</accession>
<keyword evidence="1" id="KW-0645">Protease</keyword>
<keyword evidence="3" id="KW-0064">Aspartyl protease</keyword>
<dbReference type="InterPro" id="IPR039537">
    <property type="entry name" value="Retrotran_Ty1/copia-like"/>
</dbReference>
<dbReference type="InterPro" id="IPR054722">
    <property type="entry name" value="PolX-like_BBD"/>
</dbReference>
<reference evidence="7" key="2">
    <citation type="submission" date="2021-01" db="UniProtKB">
        <authorList>
            <consortium name="EnsemblPlants"/>
        </authorList>
    </citation>
    <scope>IDENTIFICATION</scope>
</reference>
<evidence type="ECO:0000256" key="5">
    <source>
        <dbReference type="SAM" id="MobiDB-lite"/>
    </source>
</evidence>
<dbReference type="CDD" id="cd09272">
    <property type="entry name" value="RNase_HI_RT_Ty1"/>
    <property type="match status" value="1"/>
</dbReference>
<dbReference type="InterPro" id="IPR043502">
    <property type="entry name" value="DNA/RNA_pol_sf"/>
</dbReference>
<dbReference type="PANTHER" id="PTHR42648">
    <property type="entry name" value="TRANSPOSASE, PUTATIVE-RELATED"/>
    <property type="match status" value="1"/>
</dbReference>
<evidence type="ECO:0000313" key="7">
    <source>
        <dbReference type="EnsemblPlants" id="QL04p082216:mrna:CDS:1"/>
    </source>
</evidence>
<dbReference type="PANTHER" id="PTHR42648:SF21">
    <property type="entry name" value="CYSTEINE-RICH RLK (RECEPTOR-LIKE PROTEIN KINASE) 8"/>
    <property type="match status" value="1"/>
</dbReference>
<dbReference type="InterPro" id="IPR012337">
    <property type="entry name" value="RNaseH-like_sf"/>
</dbReference>
<dbReference type="InterPro" id="IPR013103">
    <property type="entry name" value="RVT_2"/>
</dbReference>
<dbReference type="InterPro" id="IPR001584">
    <property type="entry name" value="Integrase_cat-core"/>
</dbReference>
<dbReference type="AlphaFoldDB" id="A0A7N2LKM9"/>
<dbReference type="GO" id="GO:0046872">
    <property type="term" value="F:metal ion binding"/>
    <property type="evidence" value="ECO:0007669"/>
    <property type="project" value="UniProtKB-KW"/>
</dbReference>
<proteinExistence type="predicted"/>
<dbReference type="PROSITE" id="PS50994">
    <property type="entry name" value="INTEGRASE"/>
    <property type="match status" value="1"/>
</dbReference>
<reference evidence="7 8" key="1">
    <citation type="journal article" date="2016" name="G3 (Bethesda)">
        <title>First Draft Assembly and Annotation of the Genome of a California Endemic Oak Quercus lobata Nee (Fagaceae).</title>
        <authorList>
            <person name="Sork V.L."/>
            <person name="Fitz-Gibbon S.T."/>
            <person name="Puiu D."/>
            <person name="Crepeau M."/>
            <person name="Gugger P.F."/>
            <person name="Sherman R."/>
            <person name="Stevens K."/>
            <person name="Langley C.H."/>
            <person name="Pellegrini M."/>
            <person name="Salzberg S.L."/>
        </authorList>
    </citation>
    <scope>NUCLEOTIDE SEQUENCE [LARGE SCALE GENOMIC DNA]</scope>
    <source>
        <strain evidence="7 8">cv. SW786</strain>
    </source>
</reference>
<dbReference type="Proteomes" id="UP000594261">
    <property type="component" value="Chromosome 4"/>
</dbReference>
<dbReference type="Gramene" id="QL04p082216:mrna">
    <property type="protein sequence ID" value="QL04p082216:mrna:CDS:1"/>
    <property type="gene ID" value="QL04p082216"/>
</dbReference>
<dbReference type="EMBL" id="LRBV02000004">
    <property type="status" value="NOT_ANNOTATED_CDS"/>
    <property type="molecule type" value="Genomic_DNA"/>
</dbReference>
<dbReference type="InParanoid" id="A0A7N2LKM9"/>
<evidence type="ECO:0000313" key="8">
    <source>
        <dbReference type="Proteomes" id="UP000594261"/>
    </source>
</evidence>
<evidence type="ECO:0000256" key="4">
    <source>
        <dbReference type="ARBA" id="ARBA00022801"/>
    </source>
</evidence>
<evidence type="ECO:0000256" key="2">
    <source>
        <dbReference type="ARBA" id="ARBA00022723"/>
    </source>
</evidence>
<dbReference type="Pfam" id="PF25597">
    <property type="entry name" value="SH3_retrovirus"/>
    <property type="match status" value="1"/>
</dbReference>
<dbReference type="InterPro" id="IPR025724">
    <property type="entry name" value="GAG-pre-integrase_dom"/>
</dbReference>
<dbReference type="OMA" id="THENEAP"/>
<dbReference type="Pfam" id="PF22936">
    <property type="entry name" value="Pol_BBD"/>
    <property type="match status" value="1"/>
</dbReference>